<dbReference type="PANTHER" id="PTHR33223">
    <property type="entry name" value="CCHC-TYPE DOMAIN-CONTAINING PROTEIN"/>
    <property type="match status" value="1"/>
</dbReference>
<dbReference type="AlphaFoldDB" id="A0AAV3PSZ4"/>
<comment type="caution">
    <text evidence="2">The sequence shown here is derived from an EMBL/GenBank/DDBJ whole genome shotgun (WGS) entry which is preliminary data.</text>
</comment>
<gene>
    <name evidence="2" type="ORF">LIER_12240</name>
</gene>
<evidence type="ECO:0000313" key="2">
    <source>
        <dbReference type="EMBL" id="GAA0154183.1"/>
    </source>
</evidence>
<organism evidence="2 3">
    <name type="scientific">Lithospermum erythrorhizon</name>
    <name type="common">Purple gromwell</name>
    <name type="synonym">Lithospermum officinale var. erythrorhizon</name>
    <dbReference type="NCBI Taxonomy" id="34254"/>
    <lineage>
        <taxon>Eukaryota</taxon>
        <taxon>Viridiplantae</taxon>
        <taxon>Streptophyta</taxon>
        <taxon>Embryophyta</taxon>
        <taxon>Tracheophyta</taxon>
        <taxon>Spermatophyta</taxon>
        <taxon>Magnoliopsida</taxon>
        <taxon>eudicotyledons</taxon>
        <taxon>Gunneridae</taxon>
        <taxon>Pentapetalae</taxon>
        <taxon>asterids</taxon>
        <taxon>lamiids</taxon>
        <taxon>Boraginales</taxon>
        <taxon>Boraginaceae</taxon>
        <taxon>Boraginoideae</taxon>
        <taxon>Lithospermeae</taxon>
        <taxon>Lithospermum</taxon>
    </lineage>
</organism>
<dbReference type="EMBL" id="BAABME010002338">
    <property type="protein sequence ID" value="GAA0154183.1"/>
    <property type="molecule type" value="Genomic_DNA"/>
</dbReference>
<accession>A0AAV3PSZ4</accession>
<dbReference type="InterPro" id="IPR005162">
    <property type="entry name" value="Retrotrans_gag_dom"/>
</dbReference>
<keyword evidence="3" id="KW-1185">Reference proteome</keyword>
<dbReference type="Proteomes" id="UP001454036">
    <property type="component" value="Unassembled WGS sequence"/>
</dbReference>
<evidence type="ECO:0000313" key="3">
    <source>
        <dbReference type="Proteomes" id="UP001454036"/>
    </source>
</evidence>
<dbReference type="Pfam" id="PF03732">
    <property type="entry name" value="Retrotrans_gag"/>
    <property type="match status" value="1"/>
</dbReference>
<protein>
    <recommendedName>
        <fullName evidence="1">Retrotransposon gag domain-containing protein</fullName>
    </recommendedName>
</protein>
<dbReference type="PANTHER" id="PTHR33223:SF10">
    <property type="entry name" value="AMINOTRANSFERASE-LIKE PLANT MOBILE DOMAIN-CONTAINING PROTEIN"/>
    <property type="match status" value="1"/>
</dbReference>
<name>A0AAV3PSZ4_LITER</name>
<sequence length="157" mass="18107">MTGALVAYHSGRYHASRAKTPRIHQVHKETDPQEHIAEFQSKMSFHQPHIMVYYMAFPSSLAGPALKSFNPLPIGCITSFEEIKNQFPKTYVRRIQQDEDEHSLMTIKQRETESIASIQERFQSEFNLIPGANKKIDAITFVEGLRLTKFKESVLKR</sequence>
<reference evidence="2 3" key="1">
    <citation type="submission" date="2024-01" db="EMBL/GenBank/DDBJ databases">
        <title>The complete chloroplast genome sequence of Lithospermum erythrorhizon: insights into the phylogenetic relationship among Boraginaceae species and the maternal lineages of purple gromwells.</title>
        <authorList>
            <person name="Okada T."/>
            <person name="Watanabe K."/>
        </authorList>
    </citation>
    <scope>NUCLEOTIDE SEQUENCE [LARGE SCALE GENOMIC DNA]</scope>
</reference>
<evidence type="ECO:0000259" key="1">
    <source>
        <dbReference type="Pfam" id="PF03732"/>
    </source>
</evidence>
<proteinExistence type="predicted"/>
<feature type="domain" description="Retrotransposon gag" evidence="1">
    <location>
        <begin position="57"/>
        <end position="146"/>
    </location>
</feature>